<evidence type="ECO:0000313" key="1">
    <source>
        <dbReference type="EMBL" id="PWK54788.1"/>
    </source>
</evidence>
<evidence type="ECO:0000313" key="2">
    <source>
        <dbReference type="Proteomes" id="UP000245390"/>
    </source>
</evidence>
<dbReference type="AlphaFoldDB" id="A0A316G1V2"/>
<comment type="caution">
    <text evidence="1">The sequence shown here is derived from an EMBL/GenBank/DDBJ whole genome shotgun (WGS) entry which is preliminary data.</text>
</comment>
<dbReference type="RefSeq" id="WP_277601029.1">
    <property type="nucleotide sequence ID" value="NZ_CP034588.1"/>
</dbReference>
<proteinExistence type="predicted"/>
<dbReference type="EMBL" id="QGGV01000010">
    <property type="protein sequence ID" value="PWK54788.1"/>
    <property type="molecule type" value="Genomic_DNA"/>
</dbReference>
<sequence>MKAMLAAFAMIFVIAVAADFGLEEADFSSQQVQSSPSVRLD</sequence>
<name>A0A316G1V2_9RHOB</name>
<accession>A0A316G1V2</accession>
<protein>
    <submittedName>
        <fullName evidence="1">Uncharacterized protein</fullName>
    </submittedName>
</protein>
<keyword evidence="2" id="KW-1185">Reference proteome</keyword>
<organism evidence="1 2">
    <name type="scientific">Silicimonas algicola</name>
    <dbReference type="NCBI Taxonomy" id="1826607"/>
    <lineage>
        <taxon>Bacteria</taxon>
        <taxon>Pseudomonadati</taxon>
        <taxon>Pseudomonadota</taxon>
        <taxon>Alphaproteobacteria</taxon>
        <taxon>Rhodobacterales</taxon>
        <taxon>Paracoccaceae</taxon>
    </lineage>
</organism>
<reference evidence="1 2" key="1">
    <citation type="submission" date="2018-05" db="EMBL/GenBank/DDBJ databases">
        <title>Genomic Encyclopedia of Type Strains, Phase IV (KMG-IV): sequencing the most valuable type-strain genomes for metagenomic binning, comparative biology and taxonomic classification.</title>
        <authorList>
            <person name="Goeker M."/>
        </authorList>
    </citation>
    <scope>NUCLEOTIDE SEQUENCE [LARGE SCALE GENOMIC DNA]</scope>
    <source>
        <strain evidence="1 2">DSM 103371</strain>
    </source>
</reference>
<gene>
    <name evidence="1" type="ORF">C8D95_11080</name>
</gene>
<dbReference type="Proteomes" id="UP000245390">
    <property type="component" value="Unassembled WGS sequence"/>
</dbReference>